<proteinExistence type="predicted"/>
<dbReference type="AlphaFoldDB" id="A0ABD4YH67"/>
<comment type="caution">
    <text evidence="1">The sequence shown here is derived from an EMBL/GenBank/DDBJ whole genome shotgun (WGS) entry which is preliminary data.</text>
</comment>
<accession>A0ABD4YH67</accession>
<name>A0ABD4YH67_9PSED</name>
<dbReference type="PANTHER" id="PTHR46656">
    <property type="entry name" value="PUTATIVE-RELATED"/>
    <property type="match status" value="1"/>
</dbReference>
<dbReference type="EMBL" id="JAOCBV010000001">
    <property type="protein sequence ID" value="MDH0758670.1"/>
    <property type="molecule type" value="Genomic_DNA"/>
</dbReference>
<gene>
    <name evidence="1" type="ORF">N5C70_18430</name>
</gene>
<dbReference type="PANTHER" id="PTHR46656:SF3">
    <property type="entry name" value="PUTATIVE-RELATED"/>
    <property type="match status" value="1"/>
</dbReference>
<protein>
    <submittedName>
        <fullName evidence="1">Glycosyltransferase</fullName>
    </submittedName>
</protein>
<reference evidence="1 2" key="1">
    <citation type="submission" date="2022-09" db="EMBL/GenBank/DDBJ databases">
        <title>Intensive care unit water sources are persistently colonized with multi-drug resistant bacteria and are the site of extensive horizontal gene transfer of antibiotic resistance genes.</title>
        <authorList>
            <person name="Diorio-Toth L."/>
        </authorList>
    </citation>
    <scope>NUCLEOTIDE SEQUENCE [LARGE SCALE GENOMIC DNA]</scope>
    <source>
        <strain evidence="1 2">GD03901</strain>
    </source>
</reference>
<dbReference type="Proteomes" id="UP001160152">
    <property type="component" value="Unassembled WGS sequence"/>
</dbReference>
<evidence type="ECO:0000313" key="2">
    <source>
        <dbReference type="Proteomes" id="UP001160152"/>
    </source>
</evidence>
<evidence type="ECO:0000313" key="1">
    <source>
        <dbReference type="EMBL" id="MDH0758670.1"/>
    </source>
</evidence>
<dbReference type="RefSeq" id="WP_280070093.1">
    <property type="nucleotide sequence ID" value="NZ_JAOCBV010000001.1"/>
</dbReference>
<sequence length="349" mass="39370">MKADHCLRMPFPFRYFEANGYGAVTRGLVGGLVRLGVDIRIPNNDYSRFAARSGLLLTADESNIWEEIRSKPDDLSITTSLQISVPHVFESVGGIEYLYTMTERSNWAERYASKNWLEKLNSPNLNIITPTQWNKSVFITGGVTNPVHVSPCGIDREKLIAYSQTCASEKASKFTFFSVFNGLGNSSSRENWKFLQQALEVAFEHDSSVEWLVKTNELPLGYVSSSKINMRVIADPHLSESQMVQLYMGSHAFLKNSVEGWSMPTMEAMSLRVPVIHSYNTAPTEYLNNSNSLIYSPDDLSKLVEHLKFIRSNYNSDCISKIVRAAETTAKAYCWETASIQLRNVLFPN</sequence>
<dbReference type="Gene3D" id="3.40.50.2000">
    <property type="entry name" value="Glycogen Phosphorylase B"/>
    <property type="match status" value="1"/>
</dbReference>
<organism evidence="1 2">
    <name type="scientific">Pseudomonas juntendi</name>
    <dbReference type="NCBI Taxonomy" id="2666183"/>
    <lineage>
        <taxon>Bacteria</taxon>
        <taxon>Pseudomonadati</taxon>
        <taxon>Pseudomonadota</taxon>
        <taxon>Gammaproteobacteria</taxon>
        <taxon>Pseudomonadales</taxon>
        <taxon>Pseudomonadaceae</taxon>
        <taxon>Pseudomonas</taxon>
    </lineage>
</organism>
<dbReference type="SUPFAM" id="SSF53756">
    <property type="entry name" value="UDP-Glycosyltransferase/glycogen phosphorylase"/>
    <property type="match status" value="1"/>
</dbReference>